<dbReference type="AlphaFoldDB" id="A0A839Z8N6"/>
<evidence type="ECO:0000256" key="3">
    <source>
        <dbReference type="ARBA" id="ARBA00022989"/>
    </source>
</evidence>
<keyword evidence="8" id="KW-1185">Reference proteome</keyword>
<accession>A0A839Z8N6</accession>
<organism evidence="7 8">
    <name type="scientific">Ancylobacter tetraedralis</name>
    <dbReference type="NCBI Taxonomy" id="217068"/>
    <lineage>
        <taxon>Bacteria</taxon>
        <taxon>Pseudomonadati</taxon>
        <taxon>Pseudomonadota</taxon>
        <taxon>Alphaproteobacteria</taxon>
        <taxon>Hyphomicrobiales</taxon>
        <taxon>Xanthobacteraceae</taxon>
        <taxon>Ancylobacter</taxon>
    </lineage>
</organism>
<name>A0A839Z8N6_9HYPH</name>
<dbReference type="RefSeq" id="WP_343056012.1">
    <property type="nucleotide sequence ID" value="NZ_JACICD010000002.1"/>
</dbReference>
<protein>
    <submittedName>
        <fullName evidence="7">Putative integral membrane protein</fullName>
    </submittedName>
</protein>
<evidence type="ECO:0000256" key="1">
    <source>
        <dbReference type="ARBA" id="ARBA00022475"/>
    </source>
</evidence>
<evidence type="ECO:0000256" key="4">
    <source>
        <dbReference type="ARBA" id="ARBA00023136"/>
    </source>
</evidence>
<evidence type="ECO:0000259" key="6">
    <source>
        <dbReference type="Pfam" id="PF06305"/>
    </source>
</evidence>
<dbReference type="Pfam" id="PF06305">
    <property type="entry name" value="LapA_dom"/>
    <property type="match status" value="1"/>
</dbReference>
<keyword evidence="2 5" id="KW-0812">Transmembrane</keyword>
<gene>
    <name evidence="7" type="ORF">FHS55_001240</name>
</gene>
<proteinExistence type="predicted"/>
<dbReference type="GO" id="GO:0005886">
    <property type="term" value="C:plasma membrane"/>
    <property type="evidence" value="ECO:0007669"/>
    <property type="project" value="InterPro"/>
</dbReference>
<feature type="domain" description="Lipopolysaccharide assembly protein A" evidence="6">
    <location>
        <begin position="40"/>
        <end position="90"/>
    </location>
</feature>
<feature type="transmembrane region" description="Helical" evidence="5">
    <location>
        <begin position="45"/>
        <end position="69"/>
    </location>
</feature>
<comment type="caution">
    <text evidence="7">The sequence shown here is derived from an EMBL/GenBank/DDBJ whole genome shotgun (WGS) entry which is preliminary data.</text>
</comment>
<evidence type="ECO:0000256" key="5">
    <source>
        <dbReference type="SAM" id="Phobius"/>
    </source>
</evidence>
<dbReference type="InterPro" id="IPR010445">
    <property type="entry name" value="LapA_dom"/>
</dbReference>
<dbReference type="EMBL" id="JACICD010000002">
    <property type="protein sequence ID" value="MBB3770645.1"/>
    <property type="molecule type" value="Genomic_DNA"/>
</dbReference>
<reference evidence="7 8" key="1">
    <citation type="submission" date="2020-08" db="EMBL/GenBank/DDBJ databases">
        <title>Genomic Encyclopedia of Type Strains, Phase IV (KMG-IV): sequencing the most valuable type-strain genomes for metagenomic binning, comparative biology and taxonomic classification.</title>
        <authorList>
            <person name="Goeker M."/>
        </authorList>
    </citation>
    <scope>NUCLEOTIDE SEQUENCE [LARGE SCALE GENOMIC DNA]</scope>
    <source>
        <strain evidence="7 8">DSM 5895</strain>
    </source>
</reference>
<keyword evidence="1" id="KW-1003">Cell membrane</keyword>
<evidence type="ECO:0000313" key="8">
    <source>
        <dbReference type="Proteomes" id="UP000533469"/>
    </source>
</evidence>
<evidence type="ECO:0000313" key="7">
    <source>
        <dbReference type="EMBL" id="MBB3770645.1"/>
    </source>
</evidence>
<dbReference type="Proteomes" id="UP000533469">
    <property type="component" value="Unassembled WGS sequence"/>
</dbReference>
<feature type="transmembrane region" description="Helical" evidence="5">
    <location>
        <begin position="7"/>
        <end position="25"/>
    </location>
</feature>
<evidence type="ECO:0000256" key="2">
    <source>
        <dbReference type="ARBA" id="ARBA00022692"/>
    </source>
</evidence>
<keyword evidence="3 5" id="KW-1133">Transmembrane helix</keyword>
<keyword evidence="4 5" id="KW-0472">Membrane</keyword>
<sequence>MLLRRIVTILLVLPISLGLVMLAVANRQKVALVVDPFGGAWSIEAPLYLVVFAALIVGVVIGGVSVWLGQGRYRRAARRNEREARRARTQADELRAVVSAREGTTPARATGLPLAAVPSAPALADRRHAA</sequence>